<evidence type="ECO:0000256" key="2">
    <source>
        <dbReference type="ARBA" id="ARBA00023128"/>
    </source>
</evidence>
<comment type="subcellular location">
    <subcellularLocation>
        <location evidence="1">Mitochondrion</location>
    </subcellularLocation>
</comment>
<organism evidence="5 6">
    <name type="scientific">Tulasnella calospora MUT 4182</name>
    <dbReference type="NCBI Taxonomy" id="1051891"/>
    <lineage>
        <taxon>Eukaryota</taxon>
        <taxon>Fungi</taxon>
        <taxon>Dikarya</taxon>
        <taxon>Basidiomycota</taxon>
        <taxon>Agaricomycotina</taxon>
        <taxon>Agaricomycetes</taxon>
        <taxon>Cantharellales</taxon>
        <taxon>Tulasnellaceae</taxon>
        <taxon>Tulasnella</taxon>
    </lineage>
</organism>
<evidence type="ECO:0000313" key="6">
    <source>
        <dbReference type="Proteomes" id="UP000054248"/>
    </source>
</evidence>
<evidence type="ECO:0000256" key="4">
    <source>
        <dbReference type="SAM" id="MobiDB-lite"/>
    </source>
</evidence>
<keyword evidence="2" id="KW-0496">Mitochondrion</keyword>
<keyword evidence="6" id="KW-1185">Reference proteome</keyword>
<dbReference type="GO" id="GO:0006103">
    <property type="term" value="P:2-oxoglutarate metabolic process"/>
    <property type="evidence" value="ECO:0007669"/>
    <property type="project" value="InterPro"/>
</dbReference>
<comment type="similarity">
    <text evidence="3">Belongs to the alpha-ketoglutarate dehydrogenase component 4 family.</text>
</comment>
<gene>
    <name evidence="5" type="ORF">M407DRAFT_94999</name>
</gene>
<dbReference type="EMBL" id="KN823050">
    <property type="protein sequence ID" value="KIO24979.1"/>
    <property type="molecule type" value="Genomic_DNA"/>
</dbReference>
<dbReference type="GO" id="GO:0005739">
    <property type="term" value="C:mitochondrion"/>
    <property type="evidence" value="ECO:0007669"/>
    <property type="project" value="UniProtKB-SubCell"/>
</dbReference>
<dbReference type="OrthoDB" id="3192256at2759"/>
<name>A0A0C3QH39_9AGAM</name>
<proteinExistence type="inferred from homology"/>
<accession>A0A0C3QH39</accession>
<protein>
    <submittedName>
        <fullName evidence="5">Uncharacterized protein</fullName>
    </submittedName>
</protein>
<evidence type="ECO:0000256" key="3">
    <source>
        <dbReference type="ARBA" id="ARBA00043970"/>
    </source>
</evidence>
<feature type="region of interest" description="Disordered" evidence="4">
    <location>
        <begin position="20"/>
        <end position="42"/>
    </location>
</feature>
<dbReference type="InterPro" id="IPR020373">
    <property type="entry name" value="Kgd4/YMR-31"/>
</dbReference>
<reference evidence="6" key="2">
    <citation type="submission" date="2015-01" db="EMBL/GenBank/DDBJ databases">
        <title>Evolutionary Origins and Diversification of the Mycorrhizal Mutualists.</title>
        <authorList>
            <consortium name="DOE Joint Genome Institute"/>
            <consortium name="Mycorrhizal Genomics Consortium"/>
            <person name="Kohler A."/>
            <person name="Kuo A."/>
            <person name="Nagy L.G."/>
            <person name="Floudas D."/>
            <person name="Copeland A."/>
            <person name="Barry K.W."/>
            <person name="Cichocki N."/>
            <person name="Veneault-Fourrey C."/>
            <person name="LaButti K."/>
            <person name="Lindquist E.A."/>
            <person name="Lipzen A."/>
            <person name="Lundell T."/>
            <person name="Morin E."/>
            <person name="Murat C."/>
            <person name="Riley R."/>
            <person name="Ohm R."/>
            <person name="Sun H."/>
            <person name="Tunlid A."/>
            <person name="Henrissat B."/>
            <person name="Grigoriev I.V."/>
            <person name="Hibbett D.S."/>
            <person name="Martin F."/>
        </authorList>
    </citation>
    <scope>NUCLEOTIDE SEQUENCE [LARGE SCALE GENOMIC DNA]</scope>
    <source>
        <strain evidence="6">MUT 4182</strain>
    </source>
</reference>
<sequence length="107" mass="11747">MKASLRLLNASKARTPLIHFLGPRKTPTEPHVHRPHAMAPPEAKGEAFEAFLQKLNSYTSASTSGAGTKAATYRNFWEVPSYASFRPTELSDFEIEEIMTGGAAARK</sequence>
<reference evidence="5 6" key="1">
    <citation type="submission" date="2014-04" db="EMBL/GenBank/DDBJ databases">
        <authorList>
            <consortium name="DOE Joint Genome Institute"/>
            <person name="Kuo A."/>
            <person name="Girlanda M."/>
            <person name="Perotto S."/>
            <person name="Kohler A."/>
            <person name="Nagy L.G."/>
            <person name="Floudas D."/>
            <person name="Copeland A."/>
            <person name="Barry K.W."/>
            <person name="Cichocki N."/>
            <person name="Veneault-Fourrey C."/>
            <person name="LaButti K."/>
            <person name="Lindquist E.A."/>
            <person name="Lipzen A."/>
            <person name="Lundell T."/>
            <person name="Morin E."/>
            <person name="Murat C."/>
            <person name="Sun H."/>
            <person name="Tunlid A."/>
            <person name="Henrissat B."/>
            <person name="Grigoriev I.V."/>
            <person name="Hibbett D.S."/>
            <person name="Martin F."/>
            <person name="Nordberg H.P."/>
            <person name="Cantor M.N."/>
            <person name="Hua S.X."/>
        </authorList>
    </citation>
    <scope>NUCLEOTIDE SEQUENCE [LARGE SCALE GENOMIC DNA]</scope>
    <source>
        <strain evidence="5 6">MUT 4182</strain>
    </source>
</reference>
<evidence type="ECO:0000313" key="5">
    <source>
        <dbReference type="EMBL" id="KIO24979.1"/>
    </source>
</evidence>
<dbReference type="Pfam" id="PF10937">
    <property type="entry name" value="Kgd4-YMR31"/>
    <property type="match status" value="1"/>
</dbReference>
<dbReference type="AlphaFoldDB" id="A0A0C3QH39"/>
<dbReference type="HOGENOM" id="CLU_129439_3_0_1"/>
<evidence type="ECO:0000256" key="1">
    <source>
        <dbReference type="ARBA" id="ARBA00004173"/>
    </source>
</evidence>
<dbReference type="Proteomes" id="UP000054248">
    <property type="component" value="Unassembled WGS sequence"/>
</dbReference>